<dbReference type="AlphaFoldDB" id="A0A0E9Q9H0"/>
<reference evidence="1" key="2">
    <citation type="journal article" date="2015" name="Fish Shellfish Immunol.">
        <title>Early steps in the European eel (Anguilla anguilla)-Vibrio vulnificus interaction in the gills: Role of the RtxA13 toxin.</title>
        <authorList>
            <person name="Callol A."/>
            <person name="Pajuelo D."/>
            <person name="Ebbesson L."/>
            <person name="Teles M."/>
            <person name="MacKenzie S."/>
            <person name="Amaro C."/>
        </authorList>
    </citation>
    <scope>NUCLEOTIDE SEQUENCE</scope>
</reference>
<organism evidence="1">
    <name type="scientific">Anguilla anguilla</name>
    <name type="common">European freshwater eel</name>
    <name type="synonym">Muraena anguilla</name>
    <dbReference type="NCBI Taxonomy" id="7936"/>
    <lineage>
        <taxon>Eukaryota</taxon>
        <taxon>Metazoa</taxon>
        <taxon>Chordata</taxon>
        <taxon>Craniata</taxon>
        <taxon>Vertebrata</taxon>
        <taxon>Euteleostomi</taxon>
        <taxon>Actinopterygii</taxon>
        <taxon>Neopterygii</taxon>
        <taxon>Teleostei</taxon>
        <taxon>Anguilliformes</taxon>
        <taxon>Anguillidae</taxon>
        <taxon>Anguilla</taxon>
    </lineage>
</organism>
<evidence type="ECO:0000313" key="1">
    <source>
        <dbReference type="EMBL" id="JAH13531.1"/>
    </source>
</evidence>
<dbReference type="EMBL" id="GBXM01095046">
    <property type="protein sequence ID" value="JAH13531.1"/>
    <property type="molecule type" value="Transcribed_RNA"/>
</dbReference>
<accession>A0A0E9Q9H0</accession>
<proteinExistence type="predicted"/>
<name>A0A0E9Q9H0_ANGAN</name>
<reference evidence="1" key="1">
    <citation type="submission" date="2014-11" db="EMBL/GenBank/DDBJ databases">
        <authorList>
            <person name="Amaro Gonzalez C."/>
        </authorList>
    </citation>
    <scope>NUCLEOTIDE SEQUENCE</scope>
</reference>
<sequence length="33" mass="3641">MWRESAHPKIVVHVTDCYVNTARLSAAVSKTVA</sequence>
<protein>
    <submittedName>
        <fullName evidence="1">Uncharacterized protein</fullName>
    </submittedName>
</protein>